<keyword evidence="3" id="KW-1185">Reference proteome</keyword>
<dbReference type="RefSeq" id="WP_279932021.1">
    <property type="nucleotide sequence ID" value="NZ_JARWBG010000050.1"/>
</dbReference>
<comment type="caution">
    <text evidence="2">The sequence shown here is derived from an EMBL/GenBank/DDBJ whole genome shotgun (WGS) entry which is preliminary data.</text>
</comment>
<organism evidence="2 3">
    <name type="scientific">Streptomyces chengmaiensis</name>
    <dbReference type="NCBI Taxonomy" id="3040919"/>
    <lineage>
        <taxon>Bacteria</taxon>
        <taxon>Bacillati</taxon>
        <taxon>Actinomycetota</taxon>
        <taxon>Actinomycetes</taxon>
        <taxon>Kitasatosporales</taxon>
        <taxon>Streptomycetaceae</taxon>
        <taxon>Streptomyces</taxon>
    </lineage>
</organism>
<dbReference type="EMBL" id="JARWBG010000050">
    <property type="protein sequence ID" value="MDH2392852.1"/>
    <property type="molecule type" value="Genomic_DNA"/>
</dbReference>
<feature type="domain" description="WCX" evidence="1">
    <location>
        <begin position="3"/>
        <end position="66"/>
    </location>
</feature>
<dbReference type="Pfam" id="PF25583">
    <property type="entry name" value="WCX"/>
    <property type="match status" value="1"/>
</dbReference>
<proteinExistence type="predicted"/>
<reference evidence="2 3" key="1">
    <citation type="submission" date="2023-04" db="EMBL/GenBank/DDBJ databases">
        <title>Streptomyces chengmaiensis sp. nov. isolated from the stem of mangrove plant in Hainan.</title>
        <authorList>
            <person name="Huang X."/>
            <person name="Zhou S."/>
            <person name="Chu X."/>
            <person name="Xie Y."/>
            <person name="Lin Y."/>
        </authorList>
    </citation>
    <scope>NUCLEOTIDE SEQUENCE [LARGE SCALE GENOMIC DNA]</scope>
    <source>
        <strain evidence="2 3">HNM0663</strain>
    </source>
</reference>
<sequence length="92" mass="9955">MRLHTSAEQAARSTWPSDGVVETVDERASLLRTRAANLDVLVVHVMLTGVDCEVIEPQELTDHIRAVRDRLSRALDPDRAATAAPGAESAPV</sequence>
<dbReference type="Proteomes" id="UP001223144">
    <property type="component" value="Unassembled WGS sequence"/>
</dbReference>
<evidence type="ECO:0000259" key="1">
    <source>
        <dbReference type="Pfam" id="PF25583"/>
    </source>
</evidence>
<dbReference type="InterPro" id="IPR057727">
    <property type="entry name" value="WCX_dom"/>
</dbReference>
<gene>
    <name evidence="2" type="ORF">QCN29_29540</name>
</gene>
<name>A0ABT6HWZ3_9ACTN</name>
<evidence type="ECO:0000313" key="2">
    <source>
        <dbReference type="EMBL" id="MDH2392852.1"/>
    </source>
</evidence>
<evidence type="ECO:0000313" key="3">
    <source>
        <dbReference type="Proteomes" id="UP001223144"/>
    </source>
</evidence>
<accession>A0ABT6HWZ3</accession>
<protein>
    <recommendedName>
        <fullName evidence="1">WCX domain-containing protein</fullName>
    </recommendedName>
</protein>